<comment type="similarity">
    <text evidence="3 10">Belongs to the glycosyl hydrolase 2 family.</text>
</comment>
<dbReference type="Pfam" id="PF02929">
    <property type="entry name" value="Bgal_small_N"/>
    <property type="match status" value="1"/>
</dbReference>
<dbReference type="Pfam" id="PF16353">
    <property type="entry name" value="LacZ_4"/>
    <property type="match status" value="1"/>
</dbReference>
<protein>
    <recommendedName>
        <fullName evidence="5 10">Beta-galactosidase</fullName>
        <ecNumber evidence="5 10">3.2.1.23</ecNumber>
    </recommendedName>
    <alternativeName>
        <fullName evidence="9 10">Lactase</fullName>
    </alternativeName>
</protein>
<dbReference type="GO" id="GO:0009341">
    <property type="term" value="C:beta-galactosidase complex"/>
    <property type="evidence" value="ECO:0007669"/>
    <property type="project" value="InterPro"/>
</dbReference>
<evidence type="ECO:0000256" key="10">
    <source>
        <dbReference type="RuleBase" id="RU361154"/>
    </source>
</evidence>
<dbReference type="GO" id="GO:0030246">
    <property type="term" value="F:carbohydrate binding"/>
    <property type="evidence" value="ECO:0007669"/>
    <property type="project" value="InterPro"/>
</dbReference>
<dbReference type="AlphaFoldDB" id="A0A9D9IEQ6"/>
<dbReference type="Proteomes" id="UP000823603">
    <property type="component" value="Unassembled WGS sequence"/>
</dbReference>
<dbReference type="CDD" id="cd00161">
    <property type="entry name" value="beta-trefoil_Ricin-like"/>
    <property type="match status" value="1"/>
</dbReference>
<dbReference type="InterPro" id="IPR000772">
    <property type="entry name" value="Ricin_B_lectin"/>
</dbReference>
<dbReference type="Pfam" id="PF14200">
    <property type="entry name" value="RicinB_lectin_2"/>
    <property type="match status" value="1"/>
</dbReference>
<evidence type="ECO:0000259" key="12">
    <source>
        <dbReference type="SMART" id="SM01038"/>
    </source>
</evidence>
<dbReference type="InterPro" id="IPR004199">
    <property type="entry name" value="B-gal_small/dom_5"/>
</dbReference>
<dbReference type="GO" id="GO:0004565">
    <property type="term" value="F:beta-galactosidase activity"/>
    <property type="evidence" value="ECO:0007669"/>
    <property type="project" value="UniProtKB-EC"/>
</dbReference>
<dbReference type="SMART" id="SM01038">
    <property type="entry name" value="Bgal_small_N"/>
    <property type="match status" value="1"/>
</dbReference>
<dbReference type="InterPro" id="IPR006104">
    <property type="entry name" value="Glyco_hydro_2_N"/>
</dbReference>
<name>A0A9D9IEQ6_9BACT</name>
<dbReference type="InterPro" id="IPR006103">
    <property type="entry name" value="Glyco_hydro_2_cat"/>
</dbReference>
<evidence type="ECO:0000256" key="4">
    <source>
        <dbReference type="ARBA" id="ARBA00011245"/>
    </source>
</evidence>
<feature type="chain" id="PRO_5039593690" description="Beta-galactosidase" evidence="11">
    <location>
        <begin position="23"/>
        <end position="1211"/>
    </location>
</feature>
<evidence type="ECO:0000256" key="1">
    <source>
        <dbReference type="ARBA" id="ARBA00001412"/>
    </source>
</evidence>
<dbReference type="GO" id="GO:0005990">
    <property type="term" value="P:lactose catabolic process"/>
    <property type="evidence" value="ECO:0007669"/>
    <property type="project" value="TreeGrafter"/>
</dbReference>
<dbReference type="InterPro" id="IPR017853">
    <property type="entry name" value="GH"/>
</dbReference>
<dbReference type="PROSITE" id="PS00608">
    <property type="entry name" value="GLYCOSYL_HYDROL_F2_2"/>
    <property type="match status" value="1"/>
</dbReference>
<dbReference type="InterPro" id="IPR036156">
    <property type="entry name" value="Beta-gal/glucu_dom_sf"/>
</dbReference>
<evidence type="ECO:0000313" key="13">
    <source>
        <dbReference type="EMBL" id="MBO8471368.1"/>
    </source>
</evidence>
<dbReference type="Pfam" id="PF02836">
    <property type="entry name" value="Glyco_hydro_2_C"/>
    <property type="match status" value="1"/>
</dbReference>
<evidence type="ECO:0000256" key="6">
    <source>
        <dbReference type="ARBA" id="ARBA00022801"/>
    </source>
</evidence>
<reference evidence="13" key="1">
    <citation type="submission" date="2020-10" db="EMBL/GenBank/DDBJ databases">
        <authorList>
            <person name="Gilroy R."/>
        </authorList>
    </citation>
    <scope>NUCLEOTIDE SEQUENCE</scope>
    <source>
        <strain evidence="13">B2-22910</strain>
    </source>
</reference>
<evidence type="ECO:0000256" key="3">
    <source>
        <dbReference type="ARBA" id="ARBA00007401"/>
    </source>
</evidence>
<dbReference type="InterPro" id="IPR050347">
    <property type="entry name" value="Bact_Beta-galactosidase"/>
</dbReference>
<feature type="signal peptide" evidence="11">
    <location>
        <begin position="1"/>
        <end position="22"/>
    </location>
</feature>
<keyword evidence="6 10" id="KW-0378">Hydrolase</keyword>
<comment type="catalytic activity">
    <reaction evidence="1 10">
        <text>Hydrolysis of terminal non-reducing beta-D-galactose residues in beta-D-galactosides.</text>
        <dbReference type="EC" id="3.2.1.23"/>
    </reaction>
</comment>
<dbReference type="Gene3D" id="2.80.10.50">
    <property type="match status" value="1"/>
</dbReference>
<dbReference type="SUPFAM" id="SSF50370">
    <property type="entry name" value="Ricin B-like lectins"/>
    <property type="match status" value="1"/>
</dbReference>
<dbReference type="Gene3D" id="2.60.120.260">
    <property type="entry name" value="Galactose-binding domain-like"/>
    <property type="match status" value="1"/>
</dbReference>
<comment type="subunit">
    <text evidence="4">Monomer.</text>
</comment>
<dbReference type="InterPro" id="IPR013783">
    <property type="entry name" value="Ig-like_fold"/>
</dbReference>
<dbReference type="InterPro" id="IPR008979">
    <property type="entry name" value="Galactose-bd-like_sf"/>
</dbReference>
<dbReference type="InterPro" id="IPR014718">
    <property type="entry name" value="GH-type_carb-bd"/>
</dbReference>
<evidence type="ECO:0000256" key="5">
    <source>
        <dbReference type="ARBA" id="ARBA00012756"/>
    </source>
</evidence>
<dbReference type="SUPFAM" id="SSF51445">
    <property type="entry name" value="(Trans)glycosidases"/>
    <property type="match status" value="1"/>
</dbReference>
<dbReference type="Gene3D" id="3.20.20.80">
    <property type="entry name" value="Glycosidases"/>
    <property type="match status" value="1"/>
</dbReference>
<accession>A0A9D9IEQ6</accession>
<evidence type="ECO:0000256" key="11">
    <source>
        <dbReference type="SAM" id="SignalP"/>
    </source>
</evidence>
<evidence type="ECO:0000256" key="2">
    <source>
        <dbReference type="ARBA" id="ARBA00001913"/>
    </source>
</evidence>
<dbReference type="SUPFAM" id="SSF49785">
    <property type="entry name" value="Galactose-binding domain-like"/>
    <property type="match status" value="1"/>
</dbReference>
<feature type="domain" description="Beta galactosidase small chain/" evidence="12">
    <location>
        <begin position="943"/>
        <end position="1208"/>
    </location>
</feature>
<dbReference type="Pfam" id="PF02837">
    <property type="entry name" value="Glyco_hydro_2_N"/>
    <property type="match status" value="1"/>
</dbReference>
<dbReference type="PRINTS" id="PR00132">
    <property type="entry name" value="GLHYDRLASE2"/>
</dbReference>
<dbReference type="InterPro" id="IPR006101">
    <property type="entry name" value="Glyco_hydro_2"/>
</dbReference>
<dbReference type="Gene3D" id="2.70.98.10">
    <property type="match status" value="1"/>
</dbReference>
<comment type="caution">
    <text evidence="13">The sequence shown here is derived from an EMBL/GenBank/DDBJ whole genome shotgun (WGS) entry which is preliminary data.</text>
</comment>
<proteinExistence type="inferred from homology"/>
<evidence type="ECO:0000256" key="7">
    <source>
        <dbReference type="ARBA" id="ARBA00022837"/>
    </source>
</evidence>
<reference evidence="13" key="2">
    <citation type="journal article" date="2021" name="PeerJ">
        <title>Extensive microbial diversity within the chicken gut microbiome revealed by metagenomics and culture.</title>
        <authorList>
            <person name="Gilroy R."/>
            <person name="Ravi A."/>
            <person name="Getino M."/>
            <person name="Pursley I."/>
            <person name="Horton D.L."/>
            <person name="Alikhan N.F."/>
            <person name="Baker D."/>
            <person name="Gharbi K."/>
            <person name="Hall N."/>
            <person name="Watson M."/>
            <person name="Adriaenssens E.M."/>
            <person name="Foster-Nyarko E."/>
            <person name="Jarju S."/>
            <person name="Secka A."/>
            <person name="Antonio M."/>
            <person name="Oren A."/>
            <person name="Chaudhuri R.R."/>
            <person name="La Ragione R."/>
            <person name="Hildebrand F."/>
            <person name="Pallen M.J."/>
        </authorList>
    </citation>
    <scope>NUCLEOTIDE SEQUENCE</scope>
    <source>
        <strain evidence="13">B2-22910</strain>
    </source>
</reference>
<organism evidence="13 14">
    <name type="scientific">Candidatus Cryptobacteroides faecavium</name>
    <dbReference type="NCBI Taxonomy" id="2840762"/>
    <lineage>
        <taxon>Bacteria</taxon>
        <taxon>Pseudomonadati</taxon>
        <taxon>Bacteroidota</taxon>
        <taxon>Bacteroidia</taxon>
        <taxon>Bacteroidales</taxon>
        <taxon>Candidatus Cryptobacteroides</taxon>
    </lineage>
</organism>
<comment type="cofactor">
    <cofactor evidence="2">
        <name>Ca(2+)</name>
        <dbReference type="ChEBI" id="CHEBI:29108"/>
    </cofactor>
</comment>
<dbReference type="InterPro" id="IPR035992">
    <property type="entry name" value="Ricin_B-like_lectins"/>
</dbReference>
<dbReference type="EC" id="3.2.1.23" evidence="5 10"/>
<dbReference type="SUPFAM" id="SSF49303">
    <property type="entry name" value="beta-Galactosidase/glucuronidase domain"/>
    <property type="match status" value="2"/>
</dbReference>
<evidence type="ECO:0000313" key="14">
    <source>
        <dbReference type="Proteomes" id="UP000823603"/>
    </source>
</evidence>
<keyword evidence="7" id="KW-0106">Calcium</keyword>
<sequence length="1211" mass="135956">MKRTIRWTLTAFAMAHCLIGNAQISSENQAHGVQSPDPGKFYEIRTSGGLVLDNNGSLEPNSGIFTSRRTEGKESQVWQIIPSSKEGCIMIVSPLTEMALDNGNHGTSSGPVLQWTKDPGNANQQWEMTRNTDGTWSFRSAAGGCFLGYSSAGVVGEPAWQLQPDSGTDSPAGNMKWTLAESRLKVMPFRLSHKSDNDWENEAVFAINKEEGRSTFTPFATMDEMKRDAFYSTPWTEPNSSRRMSLNGMWKFHWCSKPSDRPEDFYKPGYDVSGWDEIPVPSNWEMLGYGTPIYTNITYPYMNVPPFIIPQKGYTAEKEPNPVGSYRREFTLPQDWKGKEIFLHFNGIYSAAYIWVNGRKVGYTQGANNDAEFNITKYVKSGTNTLAVEVYRWCDGSYLEDQDMFRLSGIHRDVYLIATPKVRLRDMYLTSSFSPDMGSADLEIEAEISNYGPSSEGNMLKVTLTGPDGSLAGSAELEPGHIGKGTSVHVTGKIPVEAPELWSAETPYLYTVDFELTDNEGNTLEATSQKFGFRKIEIRDNRVFINGQQVFFKGANRHDIHPEFGKAVPLETMITDVLMYKRFNLNTIRTSHYPNDPKMYALYDYYGLYVMDEADLECHGNMSLSDNPSWKEAYIDRVTRMVQRDKNHPSVIFWSLGNECGGGQNFVASYEAVKKMDSRPVHYEGMNDAVDIDSRMYPSMEYMEEFDRQPRNKPFFLCEYAHAMGNAVGNLDQYWDYIENKSERMIGGCIWDWVDQGINMPGQAKDRYYFGGSFGDSPNDFDFCCNGLTTPDRRVTPKLLEVKKVYQYMEFSLAADDRVEILNKYNFLDLDGFTLRYSVIGDGVEAGCGEIALPQCAPGERATVTVPYSEYVKDDGKEYFLNVEAVLAEDCVWAEAGHPVASAQMHISGCWTDESACCGRPGLSATEEEEGFRAVRERDGSLVLRCGSTEVTFSTTTGIMTGLRYDGKDMIHGHEGLAFNGYRSINNDARTWQPQTISVKEFAWAPDSTGNSVTVKTVMEAVSGKTTVPYTVSYRIMACGAIDVEASFSTGEGPLPARLALQAYLSPSLENIEWYGRGPLENYQDRKDAAFVGRYSSTVSGMREWYTRAQSMGERCDTRWLKFTDSDGRGLMISAAGDTFDFSATHYTDKDLWETKYGHDLPSIEKAEVVLNLDCIQRGIGNASCGPGPRPEFEIRPDTTYSYSFRITPVK</sequence>
<dbReference type="Pfam" id="PF00703">
    <property type="entry name" value="Glyco_hydro_2"/>
    <property type="match status" value="1"/>
</dbReference>
<dbReference type="PANTHER" id="PTHR46323">
    <property type="entry name" value="BETA-GALACTOSIDASE"/>
    <property type="match status" value="1"/>
</dbReference>
<dbReference type="PROSITE" id="PS00719">
    <property type="entry name" value="GLYCOSYL_HYDROL_F2_1"/>
    <property type="match status" value="1"/>
</dbReference>
<dbReference type="InterPro" id="IPR023230">
    <property type="entry name" value="Glyco_hydro_2_CS"/>
</dbReference>
<keyword evidence="11" id="KW-0732">Signal</keyword>
<dbReference type="InterPro" id="IPR023232">
    <property type="entry name" value="Glyco_hydro_2_AS"/>
</dbReference>
<dbReference type="Gene3D" id="2.60.40.10">
    <property type="entry name" value="Immunoglobulins"/>
    <property type="match status" value="2"/>
</dbReference>
<dbReference type="InterPro" id="IPR006102">
    <property type="entry name" value="Ig-like_GH2"/>
</dbReference>
<dbReference type="PROSITE" id="PS50231">
    <property type="entry name" value="RICIN_B_LECTIN"/>
    <property type="match status" value="1"/>
</dbReference>
<dbReference type="InterPro" id="IPR011013">
    <property type="entry name" value="Gal_mutarotase_sf_dom"/>
</dbReference>
<gene>
    <name evidence="13" type="ORF">IAB82_06185</name>
</gene>
<dbReference type="InterPro" id="IPR032312">
    <property type="entry name" value="LacZ_4"/>
</dbReference>
<evidence type="ECO:0000256" key="8">
    <source>
        <dbReference type="ARBA" id="ARBA00023295"/>
    </source>
</evidence>
<evidence type="ECO:0000256" key="9">
    <source>
        <dbReference type="ARBA" id="ARBA00032230"/>
    </source>
</evidence>
<dbReference type="SUPFAM" id="SSF74650">
    <property type="entry name" value="Galactose mutarotase-like"/>
    <property type="match status" value="1"/>
</dbReference>
<dbReference type="PANTHER" id="PTHR46323:SF2">
    <property type="entry name" value="BETA-GALACTOSIDASE"/>
    <property type="match status" value="1"/>
</dbReference>
<dbReference type="EMBL" id="JADIMB010000090">
    <property type="protein sequence ID" value="MBO8471368.1"/>
    <property type="molecule type" value="Genomic_DNA"/>
</dbReference>
<keyword evidence="8 10" id="KW-0326">Glycosidase</keyword>